<dbReference type="AlphaFoldDB" id="A0AAP0PFR7"/>
<proteinExistence type="predicted"/>
<keyword evidence="2" id="KW-1185">Reference proteome</keyword>
<organism evidence="1 2">
    <name type="scientific">Stephania yunnanensis</name>
    <dbReference type="NCBI Taxonomy" id="152371"/>
    <lineage>
        <taxon>Eukaryota</taxon>
        <taxon>Viridiplantae</taxon>
        <taxon>Streptophyta</taxon>
        <taxon>Embryophyta</taxon>
        <taxon>Tracheophyta</taxon>
        <taxon>Spermatophyta</taxon>
        <taxon>Magnoliopsida</taxon>
        <taxon>Ranunculales</taxon>
        <taxon>Menispermaceae</taxon>
        <taxon>Menispermoideae</taxon>
        <taxon>Cissampelideae</taxon>
        <taxon>Stephania</taxon>
    </lineage>
</organism>
<sequence length="63" mass="7500">MFWIKNEYPPQQRHANHFPTIIYTSQNFNCYIVPSMAKPTHTCKVHNMAQSELFEFDNKSNSH</sequence>
<reference evidence="1 2" key="1">
    <citation type="submission" date="2024-01" db="EMBL/GenBank/DDBJ databases">
        <title>Genome assemblies of Stephania.</title>
        <authorList>
            <person name="Yang L."/>
        </authorList>
    </citation>
    <scope>NUCLEOTIDE SEQUENCE [LARGE SCALE GENOMIC DNA]</scope>
    <source>
        <strain evidence="1">YNDBR</strain>
        <tissue evidence="1">Leaf</tissue>
    </source>
</reference>
<comment type="caution">
    <text evidence="1">The sequence shown here is derived from an EMBL/GenBank/DDBJ whole genome shotgun (WGS) entry which is preliminary data.</text>
</comment>
<name>A0AAP0PFR7_9MAGN</name>
<evidence type="ECO:0000313" key="1">
    <source>
        <dbReference type="EMBL" id="KAK9142357.1"/>
    </source>
</evidence>
<dbReference type="Proteomes" id="UP001420932">
    <property type="component" value="Unassembled WGS sequence"/>
</dbReference>
<protein>
    <submittedName>
        <fullName evidence="1">Uncharacterized protein</fullName>
    </submittedName>
</protein>
<accession>A0AAP0PFR7</accession>
<evidence type="ECO:0000313" key="2">
    <source>
        <dbReference type="Proteomes" id="UP001420932"/>
    </source>
</evidence>
<dbReference type="EMBL" id="JBBNAF010000005">
    <property type="protein sequence ID" value="KAK9142357.1"/>
    <property type="molecule type" value="Genomic_DNA"/>
</dbReference>
<gene>
    <name evidence="1" type="ORF">Syun_011757</name>
</gene>